<evidence type="ECO:0008006" key="3">
    <source>
        <dbReference type="Google" id="ProtNLM"/>
    </source>
</evidence>
<name>A0A521ABN0_9RHOB</name>
<evidence type="ECO:0000313" key="2">
    <source>
        <dbReference type="Proteomes" id="UP000316030"/>
    </source>
</evidence>
<evidence type="ECO:0000313" key="1">
    <source>
        <dbReference type="EMBL" id="SMO32205.1"/>
    </source>
</evidence>
<accession>A0A521ABN0</accession>
<reference evidence="1 2" key="1">
    <citation type="submission" date="2017-05" db="EMBL/GenBank/DDBJ databases">
        <authorList>
            <person name="Varghese N."/>
            <person name="Submissions S."/>
        </authorList>
    </citation>
    <scope>NUCLEOTIDE SEQUENCE [LARGE SCALE GENOMIC DNA]</scope>
    <source>
        <strain evidence="1 2">DSM 29506</strain>
    </source>
</reference>
<dbReference type="OrthoDB" id="5641374at2"/>
<organism evidence="1 2">
    <name type="scientific">Thalassovita litoralis</name>
    <dbReference type="NCBI Taxonomy" id="1010611"/>
    <lineage>
        <taxon>Bacteria</taxon>
        <taxon>Pseudomonadati</taxon>
        <taxon>Pseudomonadota</taxon>
        <taxon>Alphaproteobacteria</taxon>
        <taxon>Rhodobacterales</taxon>
        <taxon>Roseobacteraceae</taxon>
        <taxon>Thalassovita</taxon>
    </lineage>
</organism>
<dbReference type="Pfam" id="PF12616">
    <property type="entry name" value="DUF3775"/>
    <property type="match status" value="1"/>
</dbReference>
<dbReference type="InterPro" id="IPR022254">
    <property type="entry name" value="DUF3775"/>
</dbReference>
<sequence length="108" mass="11827">MLEISLTKVANVILMARELGRAEGELRAFLERLSEDEQVDLVALMWIGRGSFDADEFQEARETAIAEATVPTPDYLIGTPHLSDHLESGLDELGLSAADEEDDLIRGG</sequence>
<dbReference type="RefSeq" id="WP_142491357.1">
    <property type="nucleotide sequence ID" value="NZ_FXTO01000001.1"/>
</dbReference>
<dbReference type="AlphaFoldDB" id="A0A521ABN0"/>
<keyword evidence="2" id="KW-1185">Reference proteome</keyword>
<dbReference type="Proteomes" id="UP000316030">
    <property type="component" value="Unassembled WGS sequence"/>
</dbReference>
<dbReference type="EMBL" id="FXTO01000001">
    <property type="protein sequence ID" value="SMO32205.1"/>
    <property type="molecule type" value="Genomic_DNA"/>
</dbReference>
<gene>
    <name evidence="1" type="ORF">SAMN06265173_10130</name>
</gene>
<proteinExistence type="predicted"/>
<protein>
    <recommendedName>
        <fullName evidence="3">DUF3775 domain-containing protein</fullName>
    </recommendedName>
</protein>